<proteinExistence type="predicted"/>
<organism evidence="1">
    <name type="scientific">Leptolyngbya sp. NK1-12</name>
    <dbReference type="NCBI Taxonomy" id="2547451"/>
    <lineage>
        <taxon>Bacteria</taxon>
        <taxon>Bacillati</taxon>
        <taxon>Cyanobacteriota</taxon>
        <taxon>Cyanophyceae</taxon>
        <taxon>Leptolyngbyales</taxon>
        <taxon>Leptolyngbyaceae</taxon>
        <taxon>Leptolyngbya group</taxon>
        <taxon>Leptolyngbya</taxon>
    </lineage>
</organism>
<evidence type="ECO:0000313" key="1">
    <source>
        <dbReference type="EMBL" id="WNZ25671.1"/>
    </source>
</evidence>
<accession>A0AA96WNB3</accession>
<name>A0AA96WNB3_9CYAN</name>
<sequence>MILSEGNLLIHWFMDAIHQVIRSNYALLADAIQAELMFLSTLSELIEDPTFRESIAEVIYSLGELSDTIDLQRRYLRSR</sequence>
<protein>
    <submittedName>
        <fullName evidence="1">Uncharacterized protein</fullName>
    </submittedName>
</protein>
<reference evidence="1" key="1">
    <citation type="submission" date="2020-05" db="EMBL/GenBank/DDBJ databases">
        <authorList>
            <person name="Zhu T."/>
            <person name="Keshari N."/>
            <person name="Lu X."/>
        </authorList>
    </citation>
    <scope>NUCLEOTIDE SEQUENCE</scope>
    <source>
        <strain evidence="1">NK1-12</strain>
    </source>
</reference>
<gene>
    <name evidence="1" type="ORF">HJG54_24425</name>
</gene>
<dbReference type="RefSeq" id="WP_316431833.1">
    <property type="nucleotide sequence ID" value="NZ_CP053586.1"/>
</dbReference>
<dbReference type="AlphaFoldDB" id="A0AA96WNB3"/>
<dbReference type="EMBL" id="CP053586">
    <property type="protein sequence ID" value="WNZ25671.1"/>
    <property type="molecule type" value="Genomic_DNA"/>
</dbReference>